<accession>A0A975IWM6</accession>
<dbReference type="Gene3D" id="1.20.58.320">
    <property type="entry name" value="TPR-like"/>
    <property type="match status" value="1"/>
</dbReference>
<dbReference type="SUPFAM" id="SSF48452">
    <property type="entry name" value="TPR-like"/>
    <property type="match status" value="1"/>
</dbReference>
<gene>
    <name evidence="1" type="ORF">KCG34_09115</name>
</gene>
<dbReference type="Gene3D" id="1.25.40.10">
    <property type="entry name" value="Tetratricopeptide repeat domain"/>
    <property type="match status" value="1"/>
</dbReference>
<dbReference type="Proteomes" id="UP000676409">
    <property type="component" value="Chromosome"/>
</dbReference>
<dbReference type="RefSeq" id="WP_211940051.1">
    <property type="nucleotide sequence ID" value="NZ_CP073078.1"/>
</dbReference>
<sequence>MTTPADVIGFWTKAGPARWFDKSDAFDQEIRERFEAAHHAAARGEFAGWGETAEGALALLLLLDQFPRNLFRGSAHAFATDPLARRIAERAIAAGHDLATGVQLRQFFYLPFEHSEALADQDRCLELMLGLDRATGDEDWSKWANIHRDIIVRFGRFPHRNTAFGRQTTPEEQAFLDSGGFKG</sequence>
<evidence type="ECO:0000313" key="2">
    <source>
        <dbReference type="Proteomes" id="UP000676409"/>
    </source>
</evidence>
<keyword evidence="2" id="KW-1185">Reference proteome</keyword>
<evidence type="ECO:0000313" key="1">
    <source>
        <dbReference type="EMBL" id="QUD90000.1"/>
    </source>
</evidence>
<dbReference type="Pfam" id="PF06041">
    <property type="entry name" value="DUF924"/>
    <property type="match status" value="1"/>
</dbReference>
<dbReference type="KEGG" id="caul:KCG34_09115"/>
<dbReference type="InterPro" id="IPR010323">
    <property type="entry name" value="DUF924"/>
</dbReference>
<dbReference type="AlphaFoldDB" id="A0A975IWM6"/>
<proteinExistence type="predicted"/>
<dbReference type="EMBL" id="CP073078">
    <property type="protein sequence ID" value="QUD90000.1"/>
    <property type="molecule type" value="Genomic_DNA"/>
</dbReference>
<name>A0A975IWM6_9CAUL</name>
<protein>
    <submittedName>
        <fullName evidence="1">DUF924 family protein</fullName>
    </submittedName>
</protein>
<dbReference type="InterPro" id="IPR011990">
    <property type="entry name" value="TPR-like_helical_dom_sf"/>
</dbReference>
<organism evidence="1 2">
    <name type="scientific">Phenylobacterium montanum</name>
    <dbReference type="NCBI Taxonomy" id="2823693"/>
    <lineage>
        <taxon>Bacteria</taxon>
        <taxon>Pseudomonadati</taxon>
        <taxon>Pseudomonadota</taxon>
        <taxon>Alphaproteobacteria</taxon>
        <taxon>Caulobacterales</taxon>
        <taxon>Caulobacteraceae</taxon>
        <taxon>Phenylobacterium</taxon>
    </lineage>
</organism>
<reference evidence="1" key="1">
    <citation type="submission" date="2021-04" db="EMBL/GenBank/DDBJ databases">
        <title>The complete genome sequence of Caulobacter sp. S6.</title>
        <authorList>
            <person name="Tang Y."/>
            <person name="Ouyang W."/>
            <person name="Liu Q."/>
            <person name="Huang B."/>
            <person name="Guo Z."/>
            <person name="Lei P."/>
        </authorList>
    </citation>
    <scope>NUCLEOTIDE SEQUENCE</scope>
    <source>
        <strain evidence="1">S6</strain>
    </source>
</reference>